<keyword evidence="4" id="KW-1185">Reference proteome</keyword>
<evidence type="ECO:0000256" key="2">
    <source>
        <dbReference type="SAM" id="Phobius"/>
    </source>
</evidence>
<organism evidence="3 4">
    <name type="scientific">Sphingomonas telluris</name>
    <dbReference type="NCBI Taxonomy" id="2907998"/>
    <lineage>
        <taxon>Bacteria</taxon>
        <taxon>Pseudomonadati</taxon>
        <taxon>Pseudomonadota</taxon>
        <taxon>Alphaproteobacteria</taxon>
        <taxon>Sphingomonadales</taxon>
        <taxon>Sphingomonadaceae</taxon>
        <taxon>Sphingomonas</taxon>
    </lineage>
</organism>
<dbReference type="EMBL" id="JAKZHW010000001">
    <property type="protein sequence ID" value="MCH8616467.1"/>
    <property type="molecule type" value="Genomic_DNA"/>
</dbReference>
<comment type="caution">
    <text evidence="3">The sequence shown here is derived from an EMBL/GenBank/DDBJ whole genome shotgun (WGS) entry which is preliminary data.</text>
</comment>
<name>A0ABS9VND4_9SPHN</name>
<accession>A0ABS9VND4</accession>
<keyword evidence="2" id="KW-0472">Membrane</keyword>
<feature type="region of interest" description="Disordered" evidence="1">
    <location>
        <begin position="30"/>
        <end position="62"/>
    </location>
</feature>
<evidence type="ECO:0000256" key="1">
    <source>
        <dbReference type="SAM" id="MobiDB-lite"/>
    </source>
</evidence>
<keyword evidence="2" id="KW-1133">Transmembrane helix</keyword>
<feature type="transmembrane region" description="Helical" evidence="2">
    <location>
        <begin position="6"/>
        <end position="26"/>
    </location>
</feature>
<gene>
    <name evidence="3" type="ORF">LZ016_10190</name>
</gene>
<protein>
    <submittedName>
        <fullName evidence="3">Uncharacterized protein</fullName>
    </submittedName>
</protein>
<dbReference type="RefSeq" id="WP_241447266.1">
    <property type="nucleotide sequence ID" value="NZ_JAKZHW010000001.1"/>
</dbReference>
<sequence length="62" mass="7247">MDETLVGLMEIVGPLILLVLLVWVVVRSRRRRDEPPQSVTEQATRDAYRAEEELRREGLDDR</sequence>
<proteinExistence type="predicted"/>
<evidence type="ECO:0000313" key="3">
    <source>
        <dbReference type="EMBL" id="MCH8616467.1"/>
    </source>
</evidence>
<evidence type="ECO:0000313" key="4">
    <source>
        <dbReference type="Proteomes" id="UP001203058"/>
    </source>
</evidence>
<dbReference type="Proteomes" id="UP001203058">
    <property type="component" value="Unassembled WGS sequence"/>
</dbReference>
<keyword evidence="2" id="KW-0812">Transmembrane</keyword>
<reference evidence="3 4" key="1">
    <citation type="submission" date="2022-03" db="EMBL/GenBank/DDBJ databases">
        <authorList>
            <person name="Jo J.-H."/>
            <person name="Im W.-T."/>
        </authorList>
    </citation>
    <scope>NUCLEOTIDE SEQUENCE [LARGE SCALE GENOMIC DNA]</scope>
    <source>
        <strain evidence="3 4">SM33</strain>
    </source>
</reference>
<feature type="compositionally biased region" description="Basic and acidic residues" evidence="1">
    <location>
        <begin position="43"/>
        <end position="62"/>
    </location>
</feature>